<protein>
    <recommendedName>
        <fullName evidence="4">Peptidase S24/S26A/S26B/S26C domain-containing protein</fullName>
    </recommendedName>
</protein>
<organism evidence="5 6">
    <name type="scientific">Rhodoblastus sphagnicola</name>
    <dbReference type="NCBI Taxonomy" id="333368"/>
    <lineage>
        <taxon>Bacteria</taxon>
        <taxon>Pseudomonadati</taxon>
        <taxon>Pseudomonadota</taxon>
        <taxon>Alphaproteobacteria</taxon>
        <taxon>Hyphomicrobiales</taxon>
        <taxon>Rhodoblastaceae</taxon>
        <taxon>Rhodoblastus</taxon>
    </lineage>
</organism>
<evidence type="ECO:0000313" key="5">
    <source>
        <dbReference type="EMBL" id="PPQ28994.1"/>
    </source>
</evidence>
<dbReference type="PANTHER" id="PTHR40661">
    <property type="match status" value="1"/>
</dbReference>
<evidence type="ECO:0000259" key="4">
    <source>
        <dbReference type="Pfam" id="PF00717"/>
    </source>
</evidence>
<gene>
    <name evidence="5" type="ORF">CCR94_16520</name>
</gene>
<dbReference type="AlphaFoldDB" id="A0A2S6N2Z0"/>
<comment type="caution">
    <text evidence="5">The sequence shown here is derived from an EMBL/GenBank/DDBJ whole genome shotgun (WGS) entry which is preliminary data.</text>
</comment>
<dbReference type="InterPro" id="IPR015927">
    <property type="entry name" value="Peptidase_S24_S26A/B/C"/>
</dbReference>
<dbReference type="CDD" id="cd00093">
    <property type="entry name" value="HTH_XRE"/>
    <property type="match status" value="1"/>
</dbReference>
<name>A0A2S6N2Z0_9HYPH</name>
<dbReference type="EMBL" id="NHSJ01000100">
    <property type="protein sequence ID" value="PPQ28994.1"/>
    <property type="molecule type" value="Genomic_DNA"/>
</dbReference>
<dbReference type="Gene3D" id="2.10.109.10">
    <property type="entry name" value="Umud Fragment, subunit A"/>
    <property type="match status" value="1"/>
</dbReference>
<dbReference type="InterPro" id="IPR010982">
    <property type="entry name" value="Lambda_DNA-bd_dom_sf"/>
</dbReference>
<dbReference type="PANTHER" id="PTHR40661:SF1">
    <property type="entry name" value="HTH CRO_C1-TYPE DOMAIN-CONTAINING PROTEIN"/>
    <property type="match status" value="1"/>
</dbReference>
<evidence type="ECO:0000256" key="1">
    <source>
        <dbReference type="ARBA" id="ARBA00023015"/>
    </source>
</evidence>
<proteinExistence type="predicted"/>
<dbReference type="InterPro" id="IPR036286">
    <property type="entry name" value="LexA/Signal_pep-like_sf"/>
</dbReference>
<dbReference type="SUPFAM" id="SSF47413">
    <property type="entry name" value="lambda repressor-like DNA-binding domains"/>
    <property type="match status" value="1"/>
</dbReference>
<dbReference type="Pfam" id="PF00717">
    <property type="entry name" value="Peptidase_S24"/>
    <property type="match status" value="1"/>
</dbReference>
<accession>A0A2S6N2Z0</accession>
<dbReference type="Proteomes" id="UP000239089">
    <property type="component" value="Unassembled WGS sequence"/>
</dbReference>
<keyword evidence="2" id="KW-0238">DNA-binding</keyword>
<dbReference type="GO" id="GO:0003677">
    <property type="term" value="F:DNA binding"/>
    <property type="evidence" value="ECO:0007669"/>
    <property type="project" value="UniProtKB-KW"/>
</dbReference>
<keyword evidence="1" id="KW-0805">Transcription regulation</keyword>
<evidence type="ECO:0000313" key="6">
    <source>
        <dbReference type="Proteomes" id="UP000239089"/>
    </source>
</evidence>
<keyword evidence="3" id="KW-0804">Transcription</keyword>
<evidence type="ECO:0000256" key="3">
    <source>
        <dbReference type="ARBA" id="ARBA00023163"/>
    </source>
</evidence>
<feature type="domain" description="Peptidase S24/S26A/S26B/S26C" evidence="4">
    <location>
        <begin position="207"/>
        <end position="340"/>
    </location>
</feature>
<dbReference type="RefSeq" id="WP_104508951.1">
    <property type="nucleotide sequence ID" value="NZ_JACIGC010000011.1"/>
</dbReference>
<dbReference type="OrthoDB" id="528805at2"/>
<reference evidence="5 6" key="1">
    <citation type="journal article" date="2018" name="Arch. Microbiol.">
        <title>New insights into the metabolic potential of the phototrophic purple bacterium Rhodopila globiformis DSM 161(T) from its draft genome sequence and evidence for a vanadium-dependent nitrogenase.</title>
        <authorList>
            <person name="Imhoff J.F."/>
            <person name="Rahn T."/>
            <person name="Kunzel S."/>
            <person name="Neulinger S.C."/>
        </authorList>
    </citation>
    <scope>NUCLEOTIDE SEQUENCE [LARGE SCALE GENOMIC DNA]</scope>
    <source>
        <strain evidence="5 6">DSM 16996</strain>
    </source>
</reference>
<dbReference type="CDD" id="cd06529">
    <property type="entry name" value="S24_LexA-like"/>
    <property type="match status" value="1"/>
</dbReference>
<dbReference type="InterPro" id="IPR039418">
    <property type="entry name" value="LexA-like"/>
</dbReference>
<sequence length="346" mass="37997">MGDLLKNEHDDNVARFGARALDLLRGALQGTAQRKGIAQKTGISENTLKDYFTGRTTPPIDRFFAILLAAGLSPADAMRFEGGAPDESSDILSLSAKQVDYTACQLSALFLEKLQGYLYIPTKRRIISTLTKIPEKTLVDYQTGRTSPTVDRFLLIAAACDTVPSVFFGDAEIVAQPPGISSNFAAPTSALPAPPIEIVHIPHLDVSAAAGEGKFVDVVQVESVIPFPYVFLEKLLGDDAARARLETLRARGSSMKPTIDDGALLMIDRAQSILPSAHSKRSKSPLDVYVFLQKGDVRLKRLQRIDNDWISIHSDNAVEYQPEVFNLKRDGSFKIIGKVVWWDNRL</sequence>
<keyword evidence="6" id="KW-1185">Reference proteome</keyword>
<dbReference type="InterPro" id="IPR001387">
    <property type="entry name" value="Cro/C1-type_HTH"/>
</dbReference>
<evidence type="ECO:0000256" key="2">
    <source>
        <dbReference type="ARBA" id="ARBA00023125"/>
    </source>
</evidence>
<dbReference type="SUPFAM" id="SSF51306">
    <property type="entry name" value="LexA/Signal peptidase"/>
    <property type="match status" value="1"/>
</dbReference>